<accession>A0AAD4G622</accession>
<gene>
    <name evidence="1" type="ORF">L210DRAFT_3582968</name>
</gene>
<sequence length="77" mass="8947">MTPSYVSVALFVRLGTSVVRLRPPVRVKRGLILRPWYIDDTLKRLYVRALKSYHCTRLRGSGIHRLYLIRGAHLARS</sequence>
<reference evidence="1" key="2">
    <citation type="journal article" date="2020" name="Nat. Commun.">
        <title>Large-scale genome sequencing of mycorrhizal fungi provides insights into the early evolution of symbiotic traits.</title>
        <authorList>
            <person name="Miyauchi S."/>
            <person name="Kiss E."/>
            <person name="Kuo A."/>
            <person name="Drula E."/>
            <person name="Kohler A."/>
            <person name="Sanchez-Garcia M."/>
            <person name="Morin E."/>
            <person name="Andreopoulos B."/>
            <person name="Barry K.W."/>
            <person name="Bonito G."/>
            <person name="Buee M."/>
            <person name="Carver A."/>
            <person name="Chen C."/>
            <person name="Cichocki N."/>
            <person name="Clum A."/>
            <person name="Culley D."/>
            <person name="Crous P.W."/>
            <person name="Fauchery L."/>
            <person name="Girlanda M."/>
            <person name="Hayes R.D."/>
            <person name="Keri Z."/>
            <person name="LaButti K."/>
            <person name="Lipzen A."/>
            <person name="Lombard V."/>
            <person name="Magnuson J."/>
            <person name="Maillard F."/>
            <person name="Murat C."/>
            <person name="Nolan M."/>
            <person name="Ohm R.A."/>
            <person name="Pangilinan J."/>
            <person name="Pereira M.F."/>
            <person name="Perotto S."/>
            <person name="Peter M."/>
            <person name="Pfister S."/>
            <person name="Riley R."/>
            <person name="Sitrit Y."/>
            <person name="Stielow J.B."/>
            <person name="Szollosi G."/>
            <person name="Zifcakova L."/>
            <person name="Stursova M."/>
            <person name="Spatafora J.W."/>
            <person name="Tedersoo L."/>
            <person name="Vaario L.M."/>
            <person name="Yamada A."/>
            <person name="Yan M."/>
            <person name="Wang P."/>
            <person name="Xu J."/>
            <person name="Bruns T."/>
            <person name="Baldrian P."/>
            <person name="Vilgalys R."/>
            <person name="Dunand C."/>
            <person name="Henrissat B."/>
            <person name="Grigoriev I.V."/>
            <person name="Hibbett D."/>
            <person name="Nagy L.G."/>
            <person name="Martin F.M."/>
        </authorList>
    </citation>
    <scope>NUCLEOTIDE SEQUENCE</scope>
    <source>
        <strain evidence="1">BED1</strain>
    </source>
</reference>
<organism evidence="1 2">
    <name type="scientific">Boletus edulis BED1</name>
    <dbReference type="NCBI Taxonomy" id="1328754"/>
    <lineage>
        <taxon>Eukaryota</taxon>
        <taxon>Fungi</taxon>
        <taxon>Dikarya</taxon>
        <taxon>Basidiomycota</taxon>
        <taxon>Agaricomycotina</taxon>
        <taxon>Agaricomycetes</taxon>
        <taxon>Agaricomycetidae</taxon>
        <taxon>Boletales</taxon>
        <taxon>Boletineae</taxon>
        <taxon>Boletaceae</taxon>
        <taxon>Boletoideae</taxon>
        <taxon>Boletus</taxon>
    </lineage>
</organism>
<dbReference type="EMBL" id="WHUW01000259">
    <property type="protein sequence ID" value="KAF8416393.1"/>
    <property type="molecule type" value="Genomic_DNA"/>
</dbReference>
<evidence type="ECO:0000313" key="1">
    <source>
        <dbReference type="EMBL" id="KAF8416393.1"/>
    </source>
</evidence>
<comment type="caution">
    <text evidence="1">The sequence shown here is derived from an EMBL/GenBank/DDBJ whole genome shotgun (WGS) entry which is preliminary data.</text>
</comment>
<keyword evidence="2" id="KW-1185">Reference proteome</keyword>
<protein>
    <submittedName>
        <fullName evidence="1">Uncharacterized protein</fullName>
    </submittedName>
</protein>
<dbReference type="AlphaFoldDB" id="A0AAD4G622"/>
<reference evidence="1" key="1">
    <citation type="submission" date="2019-10" db="EMBL/GenBank/DDBJ databases">
        <authorList>
            <consortium name="DOE Joint Genome Institute"/>
            <person name="Kuo A."/>
            <person name="Miyauchi S."/>
            <person name="Kiss E."/>
            <person name="Drula E."/>
            <person name="Kohler A."/>
            <person name="Sanchez-Garcia M."/>
            <person name="Andreopoulos B."/>
            <person name="Barry K.W."/>
            <person name="Bonito G."/>
            <person name="Buee M."/>
            <person name="Carver A."/>
            <person name="Chen C."/>
            <person name="Cichocki N."/>
            <person name="Clum A."/>
            <person name="Culley D."/>
            <person name="Crous P.W."/>
            <person name="Fauchery L."/>
            <person name="Girlanda M."/>
            <person name="Hayes R."/>
            <person name="Keri Z."/>
            <person name="LaButti K."/>
            <person name="Lipzen A."/>
            <person name="Lombard V."/>
            <person name="Magnuson J."/>
            <person name="Maillard F."/>
            <person name="Morin E."/>
            <person name="Murat C."/>
            <person name="Nolan M."/>
            <person name="Ohm R."/>
            <person name="Pangilinan J."/>
            <person name="Pereira M."/>
            <person name="Perotto S."/>
            <person name="Peter M."/>
            <person name="Riley R."/>
            <person name="Sitrit Y."/>
            <person name="Stielow B."/>
            <person name="Szollosi G."/>
            <person name="Zifcakova L."/>
            <person name="Stursova M."/>
            <person name="Spatafora J.W."/>
            <person name="Tedersoo L."/>
            <person name="Vaario L.-M."/>
            <person name="Yamada A."/>
            <person name="Yan M."/>
            <person name="Wang P."/>
            <person name="Xu J."/>
            <person name="Bruns T."/>
            <person name="Baldrian P."/>
            <person name="Vilgalys R."/>
            <person name="Henrissat B."/>
            <person name="Grigoriev I.V."/>
            <person name="Hibbett D."/>
            <person name="Nagy L.G."/>
            <person name="Martin F.M."/>
        </authorList>
    </citation>
    <scope>NUCLEOTIDE SEQUENCE</scope>
    <source>
        <strain evidence="1">BED1</strain>
    </source>
</reference>
<evidence type="ECO:0000313" key="2">
    <source>
        <dbReference type="Proteomes" id="UP001194468"/>
    </source>
</evidence>
<name>A0AAD4G622_BOLED</name>
<dbReference type="Proteomes" id="UP001194468">
    <property type="component" value="Unassembled WGS sequence"/>
</dbReference>
<proteinExistence type="predicted"/>